<gene>
    <name evidence="1" type="ORF">IJ22_47160</name>
</gene>
<reference evidence="2" key="1">
    <citation type="submission" date="2015-12" db="EMBL/GenBank/DDBJ databases">
        <title>Complete genome sequences of two moderately thermophilic Paenibacillus species.</title>
        <authorList>
            <person name="Butler R.III."/>
            <person name="Wang J."/>
            <person name="Stark B.C."/>
            <person name="Pombert J.-F."/>
        </authorList>
    </citation>
    <scope>NUCLEOTIDE SEQUENCE [LARGE SCALE GENOMIC DNA]</scope>
    <source>
        <strain evidence="2">32O-Y</strain>
    </source>
</reference>
<dbReference type="EMBL" id="CP013652">
    <property type="protein sequence ID" value="ALS24978.1"/>
    <property type="molecule type" value="Genomic_DNA"/>
</dbReference>
<dbReference type="STRING" id="162209.IJ22_47160"/>
<evidence type="ECO:0000313" key="2">
    <source>
        <dbReference type="Proteomes" id="UP000061660"/>
    </source>
</evidence>
<name>A0A0U2L4Q5_9BACL</name>
<sequence length="209" mass="23650">MNDILMLHSGSHFVDARMNDLCYKNDLAFLDVYELPDADLEPYVGMVIPGLIDQEFLTKEKECIRRFLDSGKVLVFSGHLFRPWLPGGSNFVPKTIRSHRDYHVSIHRPHPIFEGVLPEDMTYKQGVAGFFARGHHPVPEGAEVLLTLPGGEPIVYIDRNSTRGTILVHSGNDLLGYHSNDNTSGRIGPQLLRWIRDEHRQLQEKGVAI</sequence>
<dbReference type="KEGG" id="pnp:IJ22_47160"/>
<dbReference type="PATRIC" id="fig|162209.4.peg.4964"/>
<evidence type="ECO:0000313" key="1">
    <source>
        <dbReference type="EMBL" id="ALS24978.1"/>
    </source>
</evidence>
<proteinExistence type="predicted"/>
<accession>A0A0U2L4Q5</accession>
<protein>
    <submittedName>
        <fullName evidence="1">Uncharacterized protein</fullName>
    </submittedName>
</protein>
<dbReference type="Proteomes" id="UP000061660">
    <property type="component" value="Chromosome"/>
</dbReference>
<reference evidence="1 2" key="2">
    <citation type="journal article" date="2016" name="Genome Announc.">
        <title>Complete Genome Sequences of Two Interactive Moderate Thermophiles, Paenibacillus napthalenovorans 32O-Y and Paenibacillus sp. 32O-W.</title>
        <authorList>
            <person name="Butler R.R.III."/>
            <person name="Wang J."/>
            <person name="Stark B.C."/>
            <person name="Pombert J.F."/>
        </authorList>
    </citation>
    <scope>NUCLEOTIDE SEQUENCE [LARGE SCALE GENOMIC DNA]</scope>
    <source>
        <strain evidence="1 2">32O-Y</strain>
    </source>
</reference>
<dbReference type="RefSeq" id="WP_062410449.1">
    <property type="nucleotide sequence ID" value="NZ_BJCS01000014.1"/>
</dbReference>
<dbReference type="AlphaFoldDB" id="A0A0U2L4Q5"/>
<dbReference type="OrthoDB" id="2583792at2"/>
<keyword evidence="2" id="KW-1185">Reference proteome</keyword>
<organism evidence="1 2">
    <name type="scientific">Paenibacillus naphthalenovorans</name>
    <dbReference type="NCBI Taxonomy" id="162209"/>
    <lineage>
        <taxon>Bacteria</taxon>
        <taxon>Bacillati</taxon>
        <taxon>Bacillota</taxon>
        <taxon>Bacilli</taxon>
        <taxon>Bacillales</taxon>
        <taxon>Paenibacillaceae</taxon>
        <taxon>Paenibacillus</taxon>
    </lineage>
</organism>